<feature type="region of interest" description="Disordered" evidence="1">
    <location>
        <begin position="18"/>
        <end position="48"/>
    </location>
</feature>
<reference evidence="2" key="1">
    <citation type="journal article" date="2023" name="Mol. Phylogenet. Evol.">
        <title>Genome-scale phylogeny and comparative genomics of the fungal order Sordariales.</title>
        <authorList>
            <person name="Hensen N."/>
            <person name="Bonometti L."/>
            <person name="Westerberg I."/>
            <person name="Brannstrom I.O."/>
            <person name="Guillou S."/>
            <person name="Cros-Aarteil S."/>
            <person name="Calhoun S."/>
            <person name="Haridas S."/>
            <person name="Kuo A."/>
            <person name="Mondo S."/>
            <person name="Pangilinan J."/>
            <person name="Riley R."/>
            <person name="LaButti K."/>
            <person name="Andreopoulos B."/>
            <person name="Lipzen A."/>
            <person name="Chen C."/>
            <person name="Yan M."/>
            <person name="Daum C."/>
            <person name="Ng V."/>
            <person name="Clum A."/>
            <person name="Steindorff A."/>
            <person name="Ohm R.A."/>
            <person name="Martin F."/>
            <person name="Silar P."/>
            <person name="Natvig D.O."/>
            <person name="Lalanne C."/>
            <person name="Gautier V."/>
            <person name="Ament-Velasquez S.L."/>
            <person name="Kruys A."/>
            <person name="Hutchinson M.I."/>
            <person name="Powell A.J."/>
            <person name="Barry K."/>
            <person name="Miller A.N."/>
            <person name="Grigoriev I.V."/>
            <person name="Debuchy R."/>
            <person name="Gladieux P."/>
            <person name="Hiltunen Thoren M."/>
            <person name="Johannesson H."/>
        </authorList>
    </citation>
    <scope>NUCLEOTIDE SEQUENCE</scope>
    <source>
        <strain evidence="2">CBS 958.72</strain>
    </source>
</reference>
<keyword evidence="3" id="KW-1185">Reference proteome</keyword>
<gene>
    <name evidence="2" type="ORF">B0T24DRAFT_368467</name>
</gene>
<sequence>MTMTNSLGTLTQLFAAPLSAPNSPRASQNDTSPHTLLHPSNKRRTHPGKAGHFVSEVRPRAAIGQLPTAGPGTVHGVGPWPGALARSLQDTGTSCLTARLSLPFPVLCRALPCLLGPTPRSQVPPHLPAPIGRPGQVPHLPSTVPTRPELQILAKILNPPSESGTSRVLPLPFSGRESRPDLQRGARDAGGVDQEPVKASGVAIRGRSS</sequence>
<reference evidence="2" key="2">
    <citation type="submission" date="2023-06" db="EMBL/GenBank/DDBJ databases">
        <authorList>
            <consortium name="Lawrence Berkeley National Laboratory"/>
            <person name="Haridas S."/>
            <person name="Hensen N."/>
            <person name="Bonometti L."/>
            <person name="Westerberg I."/>
            <person name="Brannstrom I.O."/>
            <person name="Guillou S."/>
            <person name="Cros-Aarteil S."/>
            <person name="Calhoun S."/>
            <person name="Kuo A."/>
            <person name="Mondo S."/>
            <person name="Pangilinan J."/>
            <person name="Riley R."/>
            <person name="Labutti K."/>
            <person name="Andreopoulos B."/>
            <person name="Lipzen A."/>
            <person name="Chen C."/>
            <person name="Yanf M."/>
            <person name="Daum C."/>
            <person name="Ng V."/>
            <person name="Clum A."/>
            <person name="Steindorff A."/>
            <person name="Ohm R."/>
            <person name="Martin F."/>
            <person name="Silar P."/>
            <person name="Natvig D."/>
            <person name="Lalanne C."/>
            <person name="Gautier V."/>
            <person name="Ament-Velasquez S.L."/>
            <person name="Kruys A."/>
            <person name="Hutchinson M.I."/>
            <person name="Powell A.J."/>
            <person name="Barry K."/>
            <person name="Miller A.N."/>
            <person name="Grigoriev I.V."/>
            <person name="Debuchy R."/>
            <person name="Gladieux P."/>
            <person name="Thoren M.H."/>
            <person name="Johannesson H."/>
        </authorList>
    </citation>
    <scope>NUCLEOTIDE SEQUENCE</scope>
    <source>
        <strain evidence="2">CBS 958.72</strain>
    </source>
</reference>
<comment type="caution">
    <text evidence="2">The sequence shown here is derived from an EMBL/GenBank/DDBJ whole genome shotgun (WGS) entry which is preliminary data.</text>
</comment>
<evidence type="ECO:0000313" key="2">
    <source>
        <dbReference type="EMBL" id="KAK3366810.1"/>
    </source>
</evidence>
<dbReference type="AlphaFoldDB" id="A0AAE0N1J0"/>
<evidence type="ECO:0000313" key="3">
    <source>
        <dbReference type="Proteomes" id="UP001287356"/>
    </source>
</evidence>
<accession>A0AAE0N1J0</accession>
<feature type="compositionally biased region" description="Polar residues" evidence="1">
    <location>
        <begin position="20"/>
        <end position="34"/>
    </location>
</feature>
<feature type="region of interest" description="Disordered" evidence="1">
    <location>
        <begin position="159"/>
        <end position="209"/>
    </location>
</feature>
<proteinExistence type="predicted"/>
<evidence type="ECO:0000256" key="1">
    <source>
        <dbReference type="SAM" id="MobiDB-lite"/>
    </source>
</evidence>
<dbReference type="EMBL" id="JAULSN010000007">
    <property type="protein sequence ID" value="KAK3366810.1"/>
    <property type="molecule type" value="Genomic_DNA"/>
</dbReference>
<protein>
    <submittedName>
        <fullName evidence="2">Uncharacterized protein</fullName>
    </submittedName>
</protein>
<name>A0AAE0N1J0_9PEZI</name>
<feature type="compositionally biased region" description="Basic and acidic residues" evidence="1">
    <location>
        <begin position="176"/>
        <end position="187"/>
    </location>
</feature>
<organism evidence="2 3">
    <name type="scientific">Lasiosphaeria ovina</name>
    <dbReference type="NCBI Taxonomy" id="92902"/>
    <lineage>
        <taxon>Eukaryota</taxon>
        <taxon>Fungi</taxon>
        <taxon>Dikarya</taxon>
        <taxon>Ascomycota</taxon>
        <taxon>Pezizomycotina</taxon>
        <taxon>Sordariomycetes</taxon>
        <taxon>Sordariomycetidae</taxon>
        <taxon>Sordariales</taxon>
        <taxon>Lasiosphaeriaceae</taxon>
        <taxon>Lasiosphaeria</taxon>
    </lineage>
</organism>
<dbReference type="Proteomes" id="UP001287356">
    <property type="component" value="Unassembled WGS sequence"/>
</dbReference>